<comment type="function">
    <text evidence="1">Catalyzes the transfer of a ribosyl phosphate group from 5-phosphoribose 1-diphosphate to orotate, leading to the formation of orotidine monophosphate (OMP).</text>
</comment>
<comment type="pathway">
    <text evidence="2">Pyrimidine metabolism; UMP biosynthesis via de novo pathway; UMP from orotate: step 1/2.</text>
</comment>
<dbReference type="GO" id="GO:0044205">
    <property type="term" value="P:'de novo' UMP biosynthetic process"/>
    <property type="evidence" value="ECO:0007669"/>
    <property type="project" value="UniProtKB-UniPathway"/>
</dbReference>
<dbReference type="FunFam" id="3.40.50.2020:FF:000008">
    <property type="entry name" value="Orotate phosphoribosyltransferase"/>
    <property type="match status" value="1"/>
</dbReference>
<name>A0A370U0L2_9HELO</name>
<dbReference type="InterPro" id="IPR029057">
    <property type="entry name" value="PRTase-like"/>
</dbReference>
<keyword evidence="7" id="KW-0328">Glycosyltransferase</keyword>
<comment type="subunit">
    <text evidence="4">Homodimer.</text>
</comment>
<dbReference type="PANTHER" id="PTHR46683:SF1">
    <property type="entry name" value="OROTATE PHOSPHORIBOSYLTRANSFERASE 1-RELATED"/>
    <property type="match status" value="1"/>
</dbReference>
<dbReference type="Pfam" id="PF00156">
    <property type="entry name" value="Pribosyltran"/>
    <property type="match status" value="1"/>
</dbReference>
<evidence type="ECO:0000259" key="11">
    <source>
        <dbReference type="Pfam" id="PF00156"/>
    </source>
</evidence>
<evidence type="ECO:0000313" key="13">
    <source>
        <dbReference type="Proteomes" id="UP000254866"/>
    </source>
</evidence>
<sequence length="248" mass="26633">MATSTQPTGSSIPAFKTAFLESCLSANVLTFGTFTLKSGRKSPYFFNAGSFHTSALLSAISTAYAHTIISFLASNPSIPKPDILFGPAYKGIPIACSTLLELYRLDPETWSPVSYSFNRKEAKDHGEGGNIVGAGLKGKNVLVIDDVITAGTAMRETINLVAKEGGKVVGLVVALDRVEKMPGPREKEEGVDDGEPRMSAIGQIRSEFGVPTASIVTLDDLIAVLKGKGDENDLKRLEEYRRRYLASD</sequence>
<dbReference type="EC" id="2.4.2.10" evidence="5"/>
<comment type="caution">
    <text evidence="12">The sequence shown here is derived from an EMBL/GenBank/DDBJ whole genome shotgun (WGS) entry which is preliminary data.</text>
</comment>
<accession>A0A370U0L2</accession>
<evidence type="ECO:0000256" key="5">
    <source>
        <dbReference type="ARBA" id="ARBA00011971"/>
    </source>
</evidence>
<evidence type="ECO:0000256" key="10">
    <source>
        <dbReference type="ARBA" id="ARBA00049126"/>
    </source>
</evidence>
<evidence type="ECO:0000256" key="7">
    <source>
        <dbReference type="ARBA" id="ARBA00022676"/>
    </source>
</evidence>
<evidence type="ECO:0000256" key="8">
    <source>
        <dbReference type="ARBA" id="ARBA00022679"/>
    </source>
</evidence>
<dbReference type="GeneID" id="43594133"/>
<reference evidence="12 13" key="1">
    <citation type="journal article" date="2018" name="IMA Fungus">
        <title>IMA Genome-F 9: Draft genome sequence of Annulohypoxylon stygium, Aspergillus mulundensis, Berkeleyomyces basicola (syn. Thielaviopsis basicola), Ceratocystis smalleyi, two Cercospora beticola strains, Coleophoma cylindrospora, Fusarium fracticaudum, Phialophora cf. hyalina, and Morchella septimelata.</title>
        <authorList>
            <person name="Wingfield B.D."/>
            <person name="Bills G.F."/>
            <person name="Dong Y."/>
            <person name="Huang W."/>
            <person name="Nel W.J."/>
            <person name="Swalarsk-Parry B.S."/>
            <person name="Vaghefi N."/>
            <person name="Wilken P.M."/>
            <person name="An Z."/>
            <person name="de Beer Z.W."/>
            <person name="De Vos L."/>
            <person name="Chen L."/>
            <person name="Duong T.A."/>
            <person name="Gao Y."/>
            <person name="Hammerbacher A."/>
            <person name="Kikkert J.R."/>
            <person name="Li Y."/>
            <person name="Li H."/>
            <person name="Li K."/>
            <person name="Li Q."/>
            <person name="Liu X."/>
            <person name="Ma X."/>
            <person name="Naidoo K."/>
            <person name="Pethybridge S.J."/>
            <person name="Sun J."/>
            <person name="Steenkamp E.T."/>
            <person name="van der Nest M.A."/>
            <person name="van Wyk S."/>
            <person name="Wingfield M.J."/>
            <person name="Xiong C."/>
            <person name="Yue Q."/>
            <person name="Zhang X."/>
        </authorList>
    </citation>
    <scope>NUCLEOTIDE SEQUENCE [LARGE SCALE GENOMIC DNA]</scope>
    <source>
        <strain evidence="12 13">BP 5553</strain>
    </source>
</reference>
<keyword evidence="13" id="KW-1185">Reference proteome</keyword>
<dbReference type="GO" id="GO:0046132">
    <property type="term" value="P:pyrimidine ribonucleoside biosynthetic process"/>
    <property type="evidence" value="ECO:0007669"/>
    <property type="project" value="TreeGrafter"/>
</dbReference>
<dbReference type="Gene3D" id="3.40.50.2020">
    <property type="match status" value="1"/>
</dbReference>
<dbReference type="RefSeq" id="XP_031873961.1">
    <property type="nucleotide sequence ID" value="XM_032009907.1"/>
</dbReference>
<dbReference type="InterPro" id="IPR023031">
    <property type="entry name" value="OPRT"/>
</dbReference>
<dbReference type="STRING" id="2656787.A0A370U0L2"/>
<dbReference type="Proteomes" id="UP000254866">
    <property type="component" value="Unassembled WGS sequence"/>
</dbReference>
<proteinExistence type="inferred from homology"/>
<comment type="catalytic activity">
    <reaction evidence="10">
        <text>orotidine 5'-phosphate + diphosphate = orotate + 5-phospho-alpha-D-ribose 1-diphosphate</text>
        <dbReference type="Rhea" id="RHEA:10380"/>
        <dbReference type="ChEBI" id="CHEBI:30839"/>
        <dbReference type="ChEBI" id="CHEBI:33019"/>
        <dbReference type="ChEBI" id="CHEBI:57538"/>
        <dbReference type="ChEBI" id="CHEBI:58017"/>
        <dbReference type="EC" id="2.4.2.10"/>
    </reaction>
</comment>
<dbReference type="HAMAP" id="MF_01208">
    <property type="entry name" value="PyrE"/>
    <property type="match status" value="1"/>
</dbReference>
<gene>
    <name evidence="12" type="ORF">BP5553_01284</name>
</gene>
<comment type="similarity">
    <text evidence="3">Belongs to the purine/pyrimidine phosphoribosyltransferase family. PyrE subfamily.</text>
</comment>
<evidence type="ECO:0000256" key="2">
    <source>
        <dbReference type="ARBA" id="ARBA00004889"/>
    </source>
</evidence>
<dbReference type="InterPro" id="IPR004467">
    <property type="entry name" value="Or_phspho_trans_dom"/>
</dbReference>
<evidence type="ECO:0000256" key="1">
    <source>
        <dbReference type="ARBA" id="ARBA00003769"/>
    </source>
</evidence>
<dbReference type="SUPFAM" id="SSF53271">
    <property type="entry name" value="PRTase-like"/>
    <property type="match status" value="1"/>
</dbReference>
<dbReference type="NCBIfam" id="TIGR00336">
    <property type="entry name" value="pyrE"/>
    <property type="match status" value="1"/>
</dbReference>
<dbReference type="InterPro" id="IPR000836">
    <property type="entry name" value="PRTase_dom"/>
</dbReference>
<organism evidence="12 13">
    <name type="scientific">Venustampulla echinocandica</name>
    <dbReference type="NCBI Taxonomy" id="2656787"/>
    <lineage>
        <taxon>Eukaryota</taxon>
        <taxon>Fungi</taxon>
        <taxon>Dikarya</taxon>
        <taxon>Ascomycota</taxon>
        <taxon>Pezizomycotina</taxon>
        <taxon>Leotiomycetes</taxon>
        <taxon>Helotiales</taxon>
        <taxon>Pleuroascaceae</taxon>
        <taxon>Venustampulla</taxon>
    </lineage>
</organism>
<evidence type="ECO:0000256" key="4">
    <source>
        <dbReference type="ARBA" id="ARBA00011738"/>
    </source>
</evidence>
<dbReference type="EMBL" id="NPIC01000001">
    <property type="protein sequence ID" value="RDL41305.1"/>
    <property type="molecule type" value="Genomic_DNA"/>
</dbReference>
<dbReference type="OrthoDB" id="5553476at2759"/>
<dbReference type="GO" id="GO:0006207">
    <property type="term" value="P:'de novo' pyrimidine nucleobase biosynthetic process"/>
    <property type="evidence" value="ECO:0007669"/>
    <property type="project" value="TreeGrafter"/>
</dbReference>
<dbReference type="CDD" id="cd06223">
    <property type="entry name" value="PRTases_typeI"/>
    <property type="match status" value="1"/>
</dbReference>
<dbReference type="GO" id="GO:0005737">
    <property type="term" value="C:cytoplasm"/>
    <property type="evidence" value="ECO:0007669"/>
    <property type="project" value="TreeGrafter"/>
</dbReference>
<evidence type="ECO:0000256" key="9">
    <source>
        <dbReference type="ARBA" id="ARBA00022975"/>
    </source>
</evidence>
<evidence type="ECO:0000313" key="12">
    <source>
        <dbReference type="EMBL" id="RDL41305.1"/>
    </source>
</evidence>
<feature type="domain" description="Phosphoribosyltransferase" evidence="11">
    <location>
        <begin position="80"/>
        <end position="184"/>
    </location>
</feature>
<dbReference type="AlphaFoldDB" id="A0A370U0L2"/>
<protein>
    <recommendedName>
        <fullName evidence="6">Orotate phosphoribosyltransferase</fullName>
        <ecNumber evidence="5">2.4.2.10</ecNumber>
    </recommendedName>
</protein>
<dbReference type="GO" id="GO:0004588">
    <property type="term" value="F:orotate phosphoribosyltransferase activity"/>
    <property type="evidence" value="ECO:0007669"/>
    <property type="project" value="UniProtKB-EC"/>
</dbReference>
<keyword evidence="9" id="KW-0665">Pyrimidine biosynthesis</keyword>
<dbReference type="UniPathway" id="UPA00070">
    <property type="reaction ID" value="UER00119"/>
</dbReference>
<evidence type="ECO:0000256" key="6">
    <source>
        <dbReference type="ARBA" id="ARBA00014769"/>
    </source>
</evidence>
<keyword evidence="8" id="KW-0808">Transferase</keyword>
<evidence type="ECO:0000256" key="3">
    <source>
        <dbReference type="ARBA" id="ARBA00006340"/>
    </source>
</evidence>
<dbReference type="PANTHER" id="PTHR46683">
    <property type="entry name" value="OROTATE PHOSPHORIBOSYLTRANSFERASE 1-RELATED"/>
    <property type="match status" value="1"/>
</dbReference>